<dbReference type="Gene3D" id="3.40.50.1240">
    <property type="entry name" value="Phosphoglycerate mutase-like"/>
    <property type="match status" value="1"/>
</dbReference>
<dbReference type="SMART" id="SM00855">
    <property type="entry name" value="PGAM"/>
    <property type="match status" value="1"/>
</dbReference>
<reference evidence="1" key="2">
    <citation type="submission" date="2023-05" db="EMBL/GenBank/DDBJ databases">
        <authorList>
            <consortium name="Lawrence Berkeley National Laboratory"/>
            <person name="Steindorff A."/>
            <person name="Hensen N."/>
            <person name="Bonometti L."/>
            <person name="Westerberg I."/>
            <person name="Brannstrom I.O."/>
            <person name="Guillou S."/>
            <person name="Cros-Aarteil S."/>
            <person name="Calhoun S."/>
            <person name="Haridas S."/>
            <person name="Kuo A."/>
            <person name="Mondo S."/>
            <person name="Pangilinan J."/>
            <person name="Riley R."/>
            <person name="Labutti K."/>
            <person name="Andreopoulos B."/>
            <person name="Lipzen A."/>
            <person name="Chen C."/>
            <person name="Yanf M."/>
            <person name="Daum C."/>
            <person name="Ng V."/>
            <person name="Clum A."/>
            <person name="Ohm R."/>
            <person name="Martin F."/>
            <person name="Silar P."/>
            <person name="Natvig D."/>
            <person name="Lalanne C."/>
            <person name="Gautier V."/>
            <person name="Ament-Velasquez S.L."/>
            <person name="Kruys A."/>
            <person name="Hutchinson M.I."/>
            <person name="Powell A.J."/>
            <person name="Barry K."/>
            <person name="Miller A.N."/>
            <person name="Grigoriev I.V."/>
            <person name="Debuchy R."/>
            <person name="Gladieux P."/>
            <person name="Thoren M.H."/>
            <person name="Johannesson H."/>
        </authorList>
    </citation>
    <scope>NUCLEOTIDE SEQUENCE</scope>
    <source>
        <strain evidence="1">CBS 508.74</strain>
    </source>
</reference>
<gene>
    <name evidence="1" type="ORF">N656DRAFT_783449</name>
</gene>
<dbReference type="CDD" id="cd07067">
    <property type="entry name" value="HP_PGM_like"/>
    <property type="match status" value="1"/>
</dbReference>
<dbReference type="InterPro" id="IPR050275">
    <property type="entry name" value="PGM_Phosphatase"/>
</dbReference>
<dbReference type="Pfam" id="PF00300">
    <property type="entry name" value="His_Phos_1"/>
    <property type="match status" value="1"/>
</dbReference>
<sequence>MPPTLILVRHAQALHNVDRDYTIHDPELSELGRKQCEELHQNILSRIGPHDLDVGLIIVSPMRRTIETALLAFPELIAKDVPIRAHADWQENSSQACDIGSPLTSLKREFPQVDFSHVDPVFPDKLSPAGARYASTRRAILARGQSVLRELRERPEKAIIVVSHSGFLRAGVTGQWFMNADYRIFDFVETRGPADGSDVPVLKQRSETIKGGMGWSWDTTVPLGDGLPDELPDGLPDGVAVNAATTA</sequence>
<name>A0AAN6T8I4_9PEZI</name>
<dbReference type="InterPro" id="IPR029033">
    <property type="entry name" value="His_PPase_superfam"/>
</dbReference>
<accession>A0AAN6T8I4</accession>
<dbReference type="AlphaFoldDB" id="A0AAN6T8I4"/>
<dbReference type="Proteomes" id="UP001302812">
    <property type="component" value="Unassembled WGS sequence"/>
</dbReference>
<dbReference type="EMBL" id="MU853358">
    <property type="protein sequence ID" value="KAK4109150.1"/>
    <property type="molecule type" value="Genomic_DNA"/>
</dbReference>
<evidence type="ECO:0000313" key="2">
    <source>
        <dbReference type="Proteomes" id="UP001302812"/>
    </source>
</evidence>
<proteinExistence type="predicted"/>
<evidence type="ECO:0000313" key="1">
    <source>
        <dbReference type="EMBL" id="KAK4109150.1"/>
    </source>
</evidence>
<dbReference type="RefSeq" id="XP_064666720.1">
    <property type="nucleotide sequence ID" value="XM_064815966.1"/>
</dbReference>
<keyword evidence="2" id="KW-1185">Reference proteome</keyword>
<dbReference type="InterPro" id="IPR013078">
    <property type="entry name" value="His_Pase_superF_clade-1"/>
</dbReference>
<comment type="caution">
    <text evidence="1">The sequence shown here is derived from an EMBL/GenBank/DDBJ whole genome shotgun (WGS) entry which is preliminary data.</text>
</comment>
<dbReference type="PANTHER" id="PTHR48100">
    <property type="entry name" value="BROAD-SPECIFICITY PHOSPHATASE YOR283W-RELATED"/>
    <property type="match status" value="1"/>
</dbReference>
<dbReference type="GO" id="GO:0005737">
    <property type="term" value="C:cytoplasm"/>
    <property type="evidence" value="ECO:0007669"/>
    <property type="project" value="TreeGrafter"/>
</dbReference>
<dbReference type="PANTHER" id="PTHR48100:SF24">
    <property type="entry name" value="PHOSPHOGLYCERATE MUTASE"/>
    <property type="match status" value="1"/>
</dbReference>
<organism evidence="1 2">
    <name type="scientific">Canariomyces notabilis</name>
    <dbReference type="NCBI Taxonomy" id="2074819"/>
    <lineage>
        <taxon>Eukaryota</taxon>
        <taxon>Fungi</taxon>
        <taxon>Dikarya</taxon>
        <taxon>Ascomycota</taxon>
        <taxon>Pezizomycotina</taxon>
        <taxon>Sordariomycetes</taxon>
        <taxon>Sordariomycetidae</taxon>
        <taxon>Sordariales</taxon>
        <taxon>Chaetomiaceae</taxon>
        <taxon>Canariomyces</taxon>
    </lineage>
</organism>
<dbReference type="GeneID" id="89940091"/>
<dbReference type="SUPFAM" id="SSF53254">
    <property type="entry name" value="Phosphoglycerate mutase-like"/>
    <property type="match status" value="1"/>
</dbReference>
<reference evidence="1" key="1">
    <citation type="journal article" date="2023" name="Mol. Phylogenet. Evol.">
        <title>Genome-scale phylogeny and comparative genomics of the fungal order Sordariales.</title>
        <authorList>
            <person name="Hensen N."/>
            <person name="Bonometti L."/>
            <person name="Westerberg I."/>
            <person name="Brannstrom I.O."/>
            <person name="Guillou S."/>
            <person name="Cros-Aarteil S."/>
            <person name="Calhoun S."/>
            <person name="Haridas S."/>
            <person name="Kuo A."/>
            <person name="Mondo S."/>
            <person name="Pangilinan J."/>
            <person name="Riley R."/>
            <person name="LaButti K."/>
            <person name="Andreopoulos B."/>
            <person name="Lipzen A."/>
            <person name="Chen C."/>
            <person name="Yan M."/>
            <person name="Daum C."/>
            <person name="Ng V."/>
            <person name="Clum A."/>
            <person name="Steindorff A."/>
            <person name="Ohm R.A."/>
            <person name="Martin F."/>
            <person name="Silar P."/>
            <person name="Natvig D.O."/>
            <person name="Lalanne C."/>
            <person name="Gautier V."/>
            <person name="Ament-Velasquez S.L."/>
            <person name="Kruys A."/>
            <person name="Hutchinson M.I."/>
            <person name="Powell A.J."/>
            <person name="Barry K."/>
            <person name="Miller A.N."/>
            <person name="Grigoriev I.V."/>
            <person name="Debuchy R."/>
            <person name="Gladieux P."/>
            <person name="Hiltunen Thoren M."/>
            <person name="Johannesson H."/>
        </authorList>
    </citation>
    <scope>NUCLEOTIDE SEQUENCE</scope>
    <source>
        <strain evidence="1">CBS 508.74</strain>
    </source>
</reference>
<protein>
    <submittedName>
        <fullName evidence="1">PGAM-domain-containing protein</fullName>
    </submittedName>
</protein>
<dbReference type="GO" id="GO:0016791">
    <property type="term" value="F:phosphatase activity"/>
    <property type="evidence" value="ECO:0007669"/>
    <property type="project" value="TreeGrafter"/>
</dbReference>